<keyword evidence="5" id="KW-0418">Kinase</keyword>
<dbReference type="AlphaFoldDB" id="A0A7S3V033"/>
<sequence>MVRLVHGVAETHALEVLRDFKEAARLDRRMEDLGRRQNVWEQKLAALQREQQQGGGALSAAAGGGGGLAEGELLRLFWGICKGVEALHQHVPSWAHRDLKPDNVLLYGDGTPVLIDFGSVADANVVITNRNEALQLQDAAAQFCTVSYRAPELFDVASSATVDCRTDVWSLGCTLYAMAFGYSPFESEIGPDNQIRVVDCTFLRVIGKVSYPKYHKYSENLLELISFMLEQDPKKRPFIGDIIDKLLKMEPNLGRLSQDVINTFGSPKKTTAATVDMLDASSIV</sequence>
<gene>
    <name evidence="10" type="ORF">HAKA00212_LOCUS6553</name>
</gene>
<comment type="catalytic activity">
    <reaction evidence="7">
        <text>L-threonyl-[protein] + ATP = O-phospho-L-threonyl-[protein] + ADP + H(+)</text>
        <dbReference type="Rhea" id="RHEA:46608"/>
        <dbReference type="Rhea" id="RHEA-COMP:11060"/>
        <dbReference type="Rhea" id="RHEA-COMP:11605"/>
        <dbReference type="ChEBI" id="CHEBI:15378"/>
        <dbReference type="ChEBI" id="CHEBI:30013"/>
        <dbReference type="ChEBI" id="CHEBI:30616"/>
        <dbReference type="ChEBI" id="CHEBI:61977"/>
        <dbReference type="ChEBI" id="CHEBI:456216"/>
        <dbReference type="EC" id="2.7.11.1"/>
    </reaction>
</comment>
<dbReference type="PANTHER" id="PTHR45998">
    <property type="entry name" value="SERINE/THREONINE-PROTEIN KINASE 16"/>
    <property type="match status" value="1"/>
</dbReference>
<organism evidence="10">
    <name type="scientific">Heterosigma akashiwo</name>
    <name type="common">Chromophytic alga</name>
    <name type="synonym">Heterosigma carterae</name>
    <dbReference type="NCBI Taxonomy" id="2829"/>
    <lineage>
        <taxon>Eukaryota</taxon>
        <taxon>Sar</taxon>
        <taxon>Stramenopiles</taxon>
        <taxon>Ochrophyta</taxon>
        <taxon>Raphidophyceae</taxon>
        <taxon>Chattonellales</taxon>
        <taxon>Chattonellaceae</taxon>
        <taxon>Heterosigma</taxon>
    </lineage>
</organism>
<dbReference type="Gene3D" id="1.10.510.10">
    <property type="entry name" value="Transferase(Phosphotransferase) domain 1"/>
    <property type="match status" value="1"/>
</dbReference>
<dbReference type="EC" id="2.7.11.1" evidence="1"/>
<evidence type="ECO:0000256" key="4">
    <source>
        <dbReference type="ARBA" id="ARBA00022741"/>
    </source>
</evidence>
<dbReference type="InterPro" id="IPR011009">
    <property type="entry name" value="Kinase-like_dom_sf"/>
</dbReference>
<keyword evidence="4" id="KW-0547">Nucleotide-binding</keyword>
<dbReference type="InterPro" id="IPR052239">
    <property type="entry name" value="Ser/Thr-specific_kinases"/>
</dbReference>
<accession>A0A7S3V033</accession>
<evidence type="ECO:0000256" key="7">
    <source>
        <dbReference type="ARBA" id="ARBA00047899"/>
    </source>
</evidence>
<dbReference type="GO" id="GO:0005524">
    <property type="term" value="F:ATP binding"/>
    <property type="evidence" value="ECO:0007669"/>
    <property type="project" value="UniProtKB-KW"/>
</dbReference>
<name>A0A7S3V033_HETAK</name>
<feature type="domain" description="Protein kinase" evidence="9">
    <location>
        <begin position="1"/>
        <end position="253"/>
    </location>
</feature>
<dbReference type="EMBL" id="HBIU01014162">
    <property type="protein sequence ID" value="CAE0627874.1"/>
    <property type="molecule type" value="Transcribed_RNA"/>
</dbReference>
<dbReference type="InterPro" id="IPR000719">
    <property type="entry name" value="Prot_kinase_dom"/>
</dbReference>
<keyword evidence="2" id="KW-0723">Serine/threonine-protein kinase</keyword>
<evidence type="ECO:0000256" key="2">
    <source>
        <dbReference type="ARBA" id="ARBA00022527"/>
    </source>
</evidence>
<evidence type="ECO:0000256" key="1">
    <source>
        <dbReference type="ARBA" id="ARBA00012513"/>
    </source>
</evidence>
<evidence type="ECO:0000256" key="3">
    <source>
        <dbReference type="ARBA" id="ARBA00022679"/>
    </source>
</evidence>
<evidence type="ECO:0000259" key="9">
    <source>
        <dbReference type="PROSITE" id="PS50011"/>
    </source>
</evidence>
<reference evidence="10" key="1">
    <citation type="submission" date="2021-01" db="EMBL/GenBank/DDBJ databases">
        <authorList>
            <person name="Corre E."/>
            <person name="Pelletier E."/>
            <person name="Niang G."/>
            <person name="Scheremetjew M."/>
            <person name="Finn R."/>
            <person name="Kale V."/>
            <person name="Holt S."/>
            <person name="Cochrane G."/>
            <person name="Meng A."/>
            <person name="Brown T."/>
            <person name="Cohen L."/>
        </authorList>
    </citation>
    <scope>NUCLEOTIDE SEQUENCE</scope>
    <source>
        <strain evidence="10">CCMP3107</strain>
    </source>
</reference>
<keyword evidence="6" id="KW-0067">ATP-binding</keyword>
<evidence type="ECO:0000256" key="5">
    <source>
        <dbReference type="ARBA" id="ARBA00022777"/>
    </source>
</evidence>
<dbReference type="GO" id="GO:0005794">
    <property type="term" value="C:Golgi apparatus"/>
    <property type="evidence" value="ECO:0007669"/>
    <property type="project" value="TreeGrafter"/>
</dbReference>
<dbReference type="SMART" id="SM00220">
    <property type="entry name" value="S_TKc"/>
    <property type="match status" value="1"/>
</dbReference>
<comment type="catalytic activity">
    <reaction evidence="8">
        <text>L-seryl-[protein] + ATP = O-phospho-L-seryl-[protein] + ADP + H(+)</text>
        <dbReference type="Rhea" id="RHEA:17989"/>
        <dbReference type="Rhea" id="RHEA-COMP:9863"/>
        <dbReference type="Rhea" id="RHEA-COMP:11604"/>
        <dbReference type="ChEBI" id="CHEBI:15378"/>
        <dbReference type="ChEBI" id="CHEBI:29999"/>
        <dbReference type="ChEBI" id="CHEBI:30616"/>
        <dbReference type="ChEBI" id="CHEBI:83421"/>
        <dbReference type="ChEBI" id="CHEBI:456216"/>
        <dbReference type="EC" id="2.7.11.1"/>
    </reaction>
</comment>
<evidence type="ECO:0000313" key="10">
    <source>
        <dbReference type="EMBL" id="CAE0627874.1"/>
    </source>
</evidence>
<dbReference type="SUPFAM" id="SSF56112">
    <property type="entry name" value="Protein kinase-like (PK-like)"/>
    <property type="match status" value="1"/>
</dbReference>
<dbReference type="PANTHER" id="PTHR45998:SF2">
    <property type="entry name" value="SERINE_THREONINE-PROTEIN KINASE 16"/>
    <property type="match status" value="1"/>
</dbReference>
<proteinExistence type="predicted"/>
<dbReference type="GO" id="GO:0004674">
    <property type="term" value="F:protein serine/threonine kinase activity"/>
    <property type="evidence" value="ECO:0007669"/>
    <property type="project" value="UniProtKB-KW"/>
</dbReference>
<protein>
    <recommendedName>
        <fullName evidence="1">non-specific serine/threonine protein kinase</fullName>
        <ecNumber evidence="1">2.7.11.1</ecNumber>
    </recommendedName>
</protein>
<keyword evidence="3" id="KW-0808">Transferase</keyword>
<dbReference type="Pfam" id="PF00069">
    <property type="entry name" value="Pkinase"/>
    <property type="match status" value="1"/>
</dbReference>
<dbReference type="PROSITE" id="PS50011">
    <property type="entry name" value="PROTEIN_KINASE_DOM"/>
    <property type="match status" value="1"/>
</dbReference>
<evidence type="ECO:0000256" key="6">
    <source>
        <dbReference type="ARBA" id="ARBA00022840"/>
    </source>
</evidence>
<evidence type="ECO:0000256" key="8">
    <source>
        <dbReference type="ARBA" id="ARBA00048679"/>
    </source>
</evidence>